<dbReference type="InterPro" id="IPR011498">
    <property type="entry name" value="Kelch_2"/>
</dbReference>
<dbReference type="GO" id="GO:0019005">
    <property type="term" value="C:SCF ubiquitin ligase complex"/>
    <property type="evidence" value="ECO:0007669"/>
    <property type="project" value="TreeGrafter"/>
</dbReference>
<dbReference type="FunFam" id="2.120.10.80:FF:000026">
    <property type="entry name" value="Putative LOV domain-containing protein"/>
    <property type="match status" value="1"/>
</dbReference>
<dbReference type="GO" id="GO:0007623">
    <property type="term" value="P:circadian rhythm"/>
    <property type="evidence" value="ECO:0007669"/>
    <property type="project" value="TreeGrafter"/>
</dbReference>
<evidence type="ECO:0000256" key="7">
    <source>
        <dbReference type="ARBA" id="ARBA00022630"/>
    </source>
</evidence>
<dbReference type="GO" id="GO:0009637">
    <property type="term" value="P:response to blue light"/>
    <property type="evidence" value="ECO:0007669"/>
    <property type="project" value="TreeGrafter"/>
</dbReference>
<dbReference type="NCBIfam" id="TIGR00229">
    <property type="entry name" value="sensory_box"/>
    <property type="match status" value="1"/>
</dbReference>
<evidence type="ECO:0000256" key="6">
    <source>
        <dbReference type="ARBA" id="ARBA00022606"/>
    </source>
</evidence>
<dbReference type="SMART" id="SM00086">
    <property type="entry name" value="PAC"/>
    <property type="match status" value="1"/>
</dbReference>
<evidence type="ECO:0000256" key="5">
    <source>
        <dbReference type="ARBA" id="ARBA00022543"/>
    </source>
</evidence>
<evidence type="ECO:0000256" key="15">
    <source>
        <dbReference type="ARBA" id="ARBA00023242"/>
    </source>
</evidence>
<dbReference type="Gene3D" id="2.120.10.80">
    <property type="entry name" value="Kelch-type beta propeller"/>
    <property type="match status" value="2"/>
</dbReference>
<keyword evidence="15" id="KW-0539">Nucleus</keyword>
<dbReference type="SUPFAM" id="SSF55785">
    <property type="entry name" value="PYP-like sensor domain (PAS domain)"/>
    <property type="match status" value="1"/>
</dbReference>
<keyword evidence="7" id="KW-0285">Flavoprotein</keyword>
<dbReference type="InterPro" id="IPR000014">
    <property type="entry name" value="PAS"/>
</dbReference>
<dbReference type="Pfam" id="PF07646">
    <property type="entry name" value="Kelch_2"/>
    <property type="match status" value="1"/>
</dbReference>
<sequence>MRMEREKEENGFWSAGKRLKCARGEEREEEEEEEEEEERESELPLKPGNFFYPMIPSAFVVSDSLEPDFPIIYVNKVFEIATGYRADEVLGRNCRFLQYRDPRARRRHPLVDPVVVSEIRRCLEEGIEFQGELLNFRKDGTPLVNRLRLAPIRDDDGIVTHVIGIQVFSEAKIDMNSVSYPVFKEVAIRNSINSLSDEVLAHNILSRLTPRDVASIGSACTRIRQLTKNEHVRKMVCQNAWGREVTGALELMTKKLGWGRLARELTTLEAVCWRKLTVGAPSSPHDAISAQWRRVSVESSPPGRWGHTLSCLNGSWLVVFGGCGRQGLLNDVFVLDLDAKQPTWKEVSGGTPPLPRSWHSSCTIEGSKLVVSGGCTDAGVLLSDTYLLDLMTEKPMWREIPTPWAPSSRLGHSLSVYGRTKVFMFGGLAKSGHLRLRSGEAYTIDLEDEKPQWKQLECGAFTGLGGQNAVVPPPRLDHIAVSMPCGRVIIFGGSIAGLHSPSQLFLLDPAEEKPSWRILNVPGQPPKFAWGHSTCVVGGTRVLVLGGHNGEEWVLNELHELIEFRDILGTHATREILNSGNLDQSKFGRLHRSGFACKQQGVAAWYASGVDHGKEVLGCTRVVATYAAMVEGIAALQPLRRANFRGYRQVKILTDATEVVLGIRKADGRSLEVLWRMRTALLRVPWNLFVCLILNSNESYV</sequence>
<dbReference type="InterPro" id="IPR035965">
    <property type="entry name" value="PAS-like_dom_sf"/>
</dbReference>
<dbReference type="InterPro" id="IPR036047">
    <property type="entry name" value="F-box-like_dom_sf"/>
</dbReference>
<feature type="region of interest" description="Disordered" evidence="16">
    <location>
        <begin position="22"/>
        <end position="45"/>
    </location>
</feature>
<organism evidence="18 19">
    <name type="scientific">Rhododendron williamsianum</name>
    <dbReference type="NCBI Taxonomy" id="262921"/>
    <lineage>
        <taxon>Eukaryota</taxon>
        <taxon>Viridiplantae</taxon>
        <taxon>Streptophyta</taxon>
        <taxon>Embryophyta</taxon>
        <taxon>Tracheophyta</taxon>
        <taxon>Spermatophyta</taxon>
        <taxon>Magnoliopsida</taxon>
        <taxon>eudicotyledons</taxon>
        <taxon>Gunneridae</taxon>
        <taxon>Pentapetalae</taxon>
        <taxon>asterids</taxon>
        <taxon>Ericales</taxon>
        <taxon>Ericaceae</taxon>
        <taxon>Ericoideae</taxon>
        <taxon>Rhodoreae</taxon>
        <taxon>Rhododendron</taxon>
    </lineage>
</organism>
<evidence type="ECO:0000256" key="16">
    <source>
        <dbReference type="SAM" id="MobiDB-lite"/>
    </source>
</evidence>
<keyword evidence="11" id="KW-0157">Chromophore</keyword>
<feature type="domain" description="PAS" evidence="17">
    <location>
        <begin position="71"/>
        <end position="102"/>
    </location>
</feature>
<dbReference type="CDD" id="cd00130">
    <property type="entry name" value="PAS"/>
    <property type="match status" value="1"/>
</dbReference>
<keyword evidence="12" id="KW-0287">Flowering</keyword>
<accession>A0A6A4L8G4</accession>
<comment type="pathway">
    <text evidence="2">Protein modification; protein ubiquitination.</text>
</comment>
<keyword evidence="13" id="KW-0090">Biological rhythms</keyword>
<dbReference type="PANTHER" id="PTHR46175:SF2">
    <property type="entry name" value="ADAGIO PROTEIN 3"/>
    <property type="match status" value="1"/>
</dbReference>
<dbReference type="PANTHER" id="PTHR46175">
    <property type="entry name" value="BACTERIOOPSIN TRANSCRIPTIONAL ACTIVATOR"/>
    <property type="match status" value="1"/>
</dbReference>
<dbReference type="GO" id="GO:0016567">
    <property type="term" value="P:protein ubiquitination"/>
    <property type="evidence" value="ECO:0007669"/>
    <property type="project" value="UniProtKB-UniPathway"/>
</dbReference>
<dbReference type="AlphaFoldDB" id="A0A6A4L8G4"/>
<keyword evidence="9" id="KW-0677">Repeat</keyword>
<comment type="subcellular location">
    <subcellularLocation>
        <location evidence="1">Nucleus</location>
    </subcellularLocation>
</comment>
<comment type="caution">
    <text evidence="18">The sequence shown here is derived from an EMBL/GenBank/DDBJ whole genome shotgun (WGS) entry which is preliminary data.</text>
</comment>
<dbReference type="UniPathway" id="UPA00143"/>
<feature type="compositionally biased region" description="Acidic residues" evidence="16">
    <location>
        <begin position="27"/>
        <end position="40"/>
    </location>
</feature>
<keyword evidence="8" id="KW-0288">FMN</keyword>
<evidence type="ECO:0000256" key="8">
    <source>
        <dbReference type="ARBA" id="ARBA00022643"/>
    </source>
</evidence>
<dbReference type="GO" id="GO:0005634">
    <property type="term" value="C:nucleus"/>
    <property type="evidence" value="ECO:0007669"/>
    <property type="project" value="UniProtKB-SubCell"/>
</dbReference>
<dbReference type="GO" id="GO:0005829">
    <property type="term" value="C:cytosol"/>
    <property type="evidence" value="ECO:0007669"/>
    <property type="project" value="TreeGrafter"/>
</dbReference>
<evidence type="ECO:0000256" key="14">
    <source>
        <dbReference type="ARBA" id="ARBA00023170"/>
    </source>
</evidence>
<dbReference type="InterPro" id="IPR001610">
    <property type="entry name" value="PAC"/>
</dbReference>
<dbReference type="SUPFAM" id="SSF117281">
    <property type="entry name" value="Kelch motif"/>
    <property type="match status" value="1"/>
</dbReference>
<dbReference type="FunFam" id="3.30.450.20:FF:000041">
    <property type="entry name" value="Adagio protein 1"/>
    <property type="match status" value="1"/>
</dbReference>
<evidence type="ECO:0000259" key="17">
    <source>
        <dbReference type="PROSITE" id="PS50112"/>
    </source>
</evidence>
<name>A0A6A4L8G4_9ERIC</name>
<keyword evidence="5" id="KW-0600">Photoreceptor protein</keyword>
<dbReference type="SUPFAM" id="SSF81383">
    <property type="entry name" value="F-box domain"/>
    <property type="match status" value="1"/>
</dbReference>
<evidence type="ECO:0000256" key="2">
    <source>
        <dbReference type="ARBA" id="ARBA00004906"/>
    </source>
</evidence>
<dbReference type="Pfam" id="PF13426">
    <property type="entry name" value="PAS_9"/>
    <property type="match status" value="1"/>
</dbReference>
<dbReference type="GO" id="GO:0009908">
    <property type="term" value="P:flower development"/>
    <property type="evidence" value="ECO:0007669"/>
    <property type="project" value="UniProtKB-KW"/>
</dbReference>
<evidence type="ECO:0000256" key="9">
    <source>
        <dbReference type="ARBA" id="ARBA00022737"/>
    </source>
</evidence>
<dbReference type="Gene3D" id="3.30.450.20">
    <property type="entry name" value="PAS domain"/>
    <property type="match status" value="1"/>
</dbReference>
<feature type="non-terminal residue" evidence="18">
    <location>
        <position position="1"/>
    </location>
</feature>
<comment type="similarity">
    <text evidence="3">Belongs to the ADAGIO family.</text>
</comment>
<keyword evidence="14" id="KW-0675">Receptor</keyword>
<reference evidence="18 19" key="1">
    <citation type="journal article" date="2019" name="Genome Biol. Evol.">
        <title>The Rhododendron genome and chromosomal organization provide insight into shared whole-genome duplications across the heath family (Ericaceae).</title>
        <authorList>
            <person name="Soza V.L."/>
            <person name="Lindsley D."/>
            <person name="Waalkes A."/>
            <person name="Ramage E."/>
            <person name="Patwardhan R.P."/>
            <person name="Burton J.N."/>
            <person name="Adey A."/>
            <person name="Kumar A."/>
            <person name="Qiu R."/>
            <person name="Shendure J."/>
            <person name="Hall B."/>
        </authorList>
    </citation>
    <scope>NUCLEOTIDE SEQUENCE [LARGE SCALE GENOMIC DNA]</scope>
    <source>
        <strain evidence="18">RSF 1966-606</strain>
    </source>
</reference>
<gene>
    <name evidence="18" type="ORF">C3L33_17221</name>
</gene>
<keyword evidence="6" id="KW-0716">Sensory transduction</keyword>
<dbReference type="InterPro" id="IPR015915">
    <property type="entry name" value="Kelch-typ_b-propeller"/>
</dbReference>
<protein>
    <recommendedName>
        <fullName evidence="17">PAS domain-containing protein</fullName>
    </recommendedName>
</protein>
<evidence type="ECO:0000256" key="13">
    <source>
        <dbReference type="ARBA" id="ARBA00023108"/>
    </source>
</evidence>
<dbReference type="PROSITE" id="PS50112">
    <property type="entry name" value="PAS"/>
    <property type="match status" value="1"/>
</dbReference>
<keyword evidence="19" id="KW-1185">Reference proteome</keyword>
<evidence type="ECO:0000313" key="18">
    <source>
        <dbReference type="EMBL" id="KAE9450878.1"/>
    </source>
</evidence>
<dbReference type="OrthoDB" id="447251at2759"/>
<evidence type="ECO:0000256" key="10">
    <source>
        <dbReference type="ARBA" id="ARBA00022786"/>
    </source>
</evidence>
<evidence type="ECO:0000256" key="1">
    <source>
        <dbReference type="ARBA" id="ARBA00004123"/>
    </source>
</evidence>
<proteinExistence type="inferred from homology"/>
<evidence type="ECO:0000256" key="12">
    <source>
        <dbReference type="ARBA" id="ARBA00023089"/>
    </source>
</evidence>
<keyword evidence="4" id="KW-0880">Kelch repeat</keyword>
<dbReference type="Pfam" id="PF24681">
    <property type="entry name" value="Kelch_KLHDC2_KLHL20_DRC7"/>
    <property type="match status" value="1"/>
</dbReference>
<evidence type="ECO:0000256" key="4">
    <source>
        <dbReference type="ARBA" id="ARBA00022441"/>
    </source>
</evidence>
<keyword evidence="10" id="KW-0833">Ubl conjugation pathway</keyword>
<evidence type="ECO:0000256" key="11">
    <source>
        <dbReference type="ARBA" id="ARBA00022991"/>
    </source>
</evidence>
<evidence type="ECO:0000256" key="3">
    <source>
        <dbReference type="ARBA" id="ARBA00007833"/>
    </source>
</evidence>
<dbReference type="EMBL" id="QEFC01002743">
    <property type="protein sequence ID" value="KAE9450878.1"/>
    <property type="molecule type" value="Genomic_DNA"/>
</dbReference>
<evidence type="ECO:0000313" key="19">
    <source>
        <dbReference type="Proteomes" id="UP000428333"/>
    </source>
</evidence>
<dbReference type="GO" id="GO:0009881">
    <property type="term" value="F:photoreceptor activity"/>
    <property type="evidence" value="ECO:0007669"/>
    <property type="project" value="UniProtKB-KW"/>
</dbReference>
<dbReference type="Proteomes" id="UP000428333">
    <property type="component" value="Linkage Group LG10"/>
</dbReference>